<proteinExistence type="predicted"/>
<dbReference type="Gene3D" id="2.40.50.90">
    <property type="match status" value="1"/>
</dbReference>
<dbReference type="EMBL" id="LR797193">
    <property type="protein sequence ID" value="CAB4193101.1"/>
    <property type="molecule type" value="Genomic_DNA"/>
</dbReference>
<protein>
    <submittedName>
        <fullName evidence="1">Uncharacterized protein</fullName>
    </submittedName>
</protein>
<reference evidence="1" key="1">
    <citation type="submission" date="2020-05" db="EMBL/GenBank/DDBJ databases">
        <authorList>
            <person name="Chiriac C."/>
            <person name="Salcher M."/>
            <person name="Ghai R."/>
            <person name="Kavagutti S V."/>
        </authorList>
    </citation>
    <scope>NUCLEOTIDE SEQUENCE</scope>
</reference>
<evidence type="ECO:0000313" key="1">
    <source>
        <dbReference type="EMBL" id="CAB4193101.1"/>
    </source>
</evidence>
<name>A0A6J5RHM4_9CAUD</name>
<accession>A0A6J5RHM4</accession>
<gene>
    <name evidence="1" type="ORF">UFOVP1246_41</name>
</gene>
<sequence>MIHKQTCTHTGSLCLSVQGMYTYQASVIRVTDGDTLRFLIDMGMYIRTEQAIRLLNVYAPELHTDEGKIAQKHTADWVEAHGHGQAWPFAISTKKDKQTFTRYIGEVICFQCSASLNEHLRSLGYTDQGTGAPK</sequence>
<dbReference type="InterPro" id="IPR035437">
    <property type="entry name" value="SNase_OB-fold_sf"/>
</dbReference>
<organism evidence="1">
    <name type="scientific">uncultured Caudovirales phage</name>
    <dbReference type="NCBI Taxonomy" id="2100421"/>
    <lineage>
        <taxon>Viruses</taxon>
        <taxon>Duplodnaviria</taxon>
        <taxon>Heunggongvirae</taxon>
        <taxon>Uroviricota</taxon>
        <taxon>Caudoviricetes</taxon>
        <taxon>Peduoviridae</taxon>
        <taxon>Maltschvirus</taxon>
        <taxon>Maltschvirus maltsch</taxon>
    </lineage>
</organism>
<dbReference type="SUPFAM" id="SSF50199">
    <property type="entry name" value="Staphylococcal nuclease"/>
    <property type="match status" value="1"/>
</dbReference>